<proteinExistence type="predicted"/>
<feature type="compositionally biased region" description="Acidic residues" evidence="1">
    <location>
        <begin position="138"/>
        <end position="156"/>
    </location>
</feature>
<evidence type="ECO:0008006" key="4">
    <source>
        <dbReference type="Google" id="ProtNLM"/>
    </source>
</evidence>
<dbReference type="InterPro" id="IPR042106">
    <property type="entry name" value="Nuo/plastoQ_OxRdtase_6_NuoJ"/>
</dbReference>
<keyword evidence="2" id="KW-0472">Membrane</keyword>
<accession>A0A382I5N9</accession>
<name>A0A382I5N9_9ZZZZ</name>
<dbReference type="EMBL" id="UINC01065163">
    <property type="protein sequence ID" value="SVB94527.1"/>
    <property type="molecule type" value="Genomic_DNA"/>
</dbReference>
<feature type="transmembrane region" description="Helical" evidence="2">
    <location>
        <begin position="48"/>
        <end position="69"/>
    </location>
</feature>
<gene>
    <name evidence="3" type="ORF">METZ01_LOCUS247381</name>
</gene>
<dbReference type="Pfam" id="PF00499">
    <property type="entry name" value="Oxidored_q3"/>
    <property type="match status" value="1"/>
</dbReference>
<dbReference type="Gene3D" id="1.20.120.1200">
    <property type="entry name" value="NADH-ubiquinone/plastoquinone oxidoreductase chain 6, subunit NuoJ"/>
    <property type="match status" value="1"/>
</dbReference>
<feature type="region of interest" description="Disordered" evidence="1">
    <location>
        <begin position="135"/>
        <end position="156"/>
    </location>
</feature>
<organism evidence="3">
    <name type="scientific">marine metagenome</name>
    <dbReference type="NCBI Taxonomy" id="408172"/>
    <lineage>
        <taxon>unclassified sequences</taxon>
        <taxon>metagenomes</taxon>
        <taxon>ecological metagenomes</taxon>
    </lineage>
</organism>
<dbReference type="InterPro" id="IPR001457">
    <property type="entry name" value="NADH_UbQ/plastoQ_OxRdtase_su6"/>
</dbReference>
<feature type="transmembrane region" description="Helical" evidence="2">
    <location>
        <begin position="99"/>
        <end position="120"/>
    </location>
</feature>
<evidence type="ECO:0000313" key="3">
    <source>
        <dbReference type="EMBL" id="SVB94527.1"/>
    </source>
</evidence>
<dbReference type="PANTHER" id="PTHR33269:SF19">
    <property type="entry name" value="NADH-QUINONE OXIDOREDUCTASE SUBUNIT J"/>
    <property type="match status" value="1"/>
</dbReference>
<evidence type="ECO:0000256" key="2">
    <source>
        <dbReference type="SAM" id="Phobius"/>
    </source>
</evidence>
<feature type="transmembrane region" description="Helical" evidence="2">
    <location>
        <begin position="6"/>
        <end position="28"/>
    </location>
</feature>
<reference evidence="3" key="1">
    <citation type="submission" date="2018-05" db="EMBL/GenBank/DDBJ databases">
        <authorList>
            <person name="Lanie J.A."/>
            <person name="Ng W.-L."/>
            <person name="Kazmierczak K.M."/>
            <person name="Andrzejewski T.M."/>
            <person name="Davidsen T.M."/>
            <person name="Wayne K.J."/>
            <person name="Tettelin H."/>
            <person name="Glass J.I."/>
            <person name="Rusch D."/>
            <person name="Podicherti R."/>
            <person name="Tsui H.-C.T."/>
            <person name="Winkler M.E."/>
        </authorList>
    </citation>
    <scope>NUCLEOTIDE SEQUENCE</scope>
</reference>
<evidence type="ECO:0000256" key="1">
    <source>
        <dbReference type="SAM" id="MobiDB-lite"/>
    </source>
</evidence>
<sequence length="156" mass="15854">DATFLAAVQVIVYAGAIVILFLFVIMLLGVDRAENLDVEPIAGQRPLAVLIGAGILGTTLSALLVAVGGPTGAPAANSPLGDAGDNTRRLGEALFTDHVFAVELTALLLTVAVVGAVVLVRRLAGPLQPLPVVAVASEPEDEPEDTEEAPDEEAGA</sequence>
<feature type="non-terminal residue" evidence="3">
    <location>
        <position position="1"/>
    </location>
</feature>
<dbReference type="AlphaFoldDB" id="A0A382I5N9"/>
<dbReference type="GO" id="GO:0008137">
    <property type="term" value="F:NADH dehydrogenase (ubiquinone) activity"/>
    <property type="evidence" value="ECO:0007669"/>
    <property type="project" value="InterPro"/>
</dbReference>
<keyword evidence="2" id="KW-1133">Transmembrane helix</keyword>
<protein>
    <recommendedName>
        <fullName evidence="4">NADH-quinone oxidoreductase subunit J</fullName>
    </recommendedName>
</protein>
<dbReference type="PANTHER" id="PTHR33269">
    <property type="entry name" value="NADH-UBIQUINONE OXIDOREDUCTASE CHAIN 6"/>
    <property type="match status" value="1"/>
</dbReference>
<keyword evidence="2" id="KW-0812">Transmembrane</keyword>